<keyword evidence="1" id="KW-0812">Transmembrane</keyword>
<comment type="caution">
    <text evidence="2">The sequence shown here is derived from an EMBL/GenBank/DDBJ whole genome shotgun (WGS) entry which is preliminary data.</text>
</comment>
<dbReference type="EMBL" id="JAGTJR010000002">
    <property type="protein sequence ID" value="KAH7063219.1"/>
    <property type="molecule type" value="Genomic_DNA"/>
</dbReference>
<protein>
    <submittedName>
        <fullName evidence="2">Uncharacterized protein</fullName>
    </submittedName>
</protein>
<accession>A0ABQ8GRU4</accession>
<proteinExistence type="predicted"/>
<keyword evidence="1" id="KW-0472">Membrane</keyword>
<name>A0ABQ8GRU4_9PEZI</name>
<feature type="transmembrane region" description="Helical" evidence="1">
    <location>
        <begin position="29"/>
        <end position="53"/>
    </location>
</feature>
<evidence type="ECO:0000256" key="1">
    <source>
        <dbReference type="SAM" id="Phobius"/>
    </source>
</evidence>
<evidence type="ECO:0000313" key="3">
    <source>
        <dbReference type="Proteomes" id="UP000774617"/>
    </source>
</evidence>
<keyword evidence="3" id="KW-1185">Reference proteome</keyword>
<sequence length="81" mass="8627">MALVSGLLKRVPKTGFTSWETFVGSSPTLLIIIFFCPCQWAMPVLVLTALAGWCWSQGSSRADVAGLGISVLCTNTKFSAS</sequence>
<reference evidence="2 3" key="1">
    <citation type="journal article" date="2021" name="Nat. Commun.">
        <title>Genetic determinants of endophytism in the Arabidopsis root mycobiome.</title>
        <authorList>
            <person name="Mesny F."/>
            <person name="Miyauchi S."/>
            <person name="Thiergart T."/>
            <person name="Pickel B."/>
            <person name="Atanasova L."/>
            <person name="Karlsson M."/>
            <person name="Huettel B."/>
            <person name="Barry K.W."/>
            <person name="Haridas S."/>
            <person name="Chen C."/>
            <person name="Bauer D."/>
            <person name="Andreopoulos W."/>
            <person name="Pangilinan J."/>
            <person name="LaButti K."/>
            <person name="Riley R."/>
            <person name="Lipzen A."/>
            <person name="Clum A."/>
            <person name="Drula E."/>
            <person name="Henrissat B."/>
            <person name="Kohler A."/>
            <person name="Grigoriev I.V."/>
            <person name="Martin F.M."/>
            <person name="Hacquard S."/>
        </authorList>
    </citation>
    <scope>NUCLEOTIDE SEQUENCE [LARGE SCALE GENOMIC DNA]</scope>
    <source>
        <strain evidence="2 3">MPI-SDFR-AT-0080</strain>
    </source>
</reference>
<gene>
    <name evidence="2" type="ORF">B0J12DRAFT_161775</name>
</gene>
<organism evidence="2 3">
    <name type="scientific">Macrophomina phaseolina</name>
    <dbReference type="NCBI Taxonomy" id="35725"/>
    <lineage>
        <taxon>Eukaryota</taxon>
        <taxon>Fungi</taxon>
        <taxon>Dikarya</taxon>
        <taxon>Ascomycota</taxon>
        <taxon>Pezizomycotina</taxon>
        <taxon>Dothideomycetes</taxon>
        <taxon>Dothideomycetes incertae sedis</taxon>
        <taxon>Botryosphaeriales</taxon>
        <taxon>Botryosphaeriaceae</taxon>
        <taxon>Macrophomina</taxon>
    </lineage>
</organism>
<dbReference type="Proteomes" id="UP000774617">
    <property type="component" value="Unassembled WGS sequence"/>
</dbReference>
<evidence type="ECO:0000313" key="2">
    <source>
        <dbReference type="EMBL" id="KAH7063219.1"/>
    </source>
</evidence>
<keyword evidence="1" id="KW-1133">Transmembrane helix</keyword>